<accession>A0A4U1CYN5</accession>
<dbReference type="PANTHER" id="PTHR33886">
    <property type="entry name" value="UNSATURATED RHAMNOGALACTURONAN HYDROLASE (EUROFUNG)"/>
    <property type="match status" value="1"/>
</dbReference>
<evidence type="ECO:0000256" key="1">
    <source>
        <dbReference type="ARBA" id="ARBA00022801"/>
    </source>
</evidence>
<dbReference type="AlphaFoldDB" id="A0A4U1CYN5"/>
<keyword evidence="3" id="KW-1185">Reference proteome</keyword>
<sequence length="384" mass="43768">MKALKRIWRSSTACIGIACGGLFLLPHLSANAQVKYFKNWPKGASPLEIGTKLSKRFIATPHTNFGFTTPPSSITYSEVCAWYGALRFGRVTGNKPITDQLELRFRPLLFEKKNLQPRPDHVDPNIFGSIPLELAMQYQNPVYLDMGKWFADQQWAMPAKENASYKALLSKGLTWQTRIWIDDMYMITNIQSQAYRATGDVKYINRAAHEMAFYLDSIQRPNGLFYHAPDVPFFWGRGNGWMAAGMAELLTSLPKDNVNRPKILKGYQTMMASLKKHQTPEGMWLQLIDDKESWPETSGTAMFAFAMITGVKNGWLNEEEYGPIARKAWLAIVNYIDQNGDVREVCQGTNKENSRQYYLDRKRITGDMHGQAPVLWSAFALQLK</sequence>
<dbReference type="Proteomes" id="UP000309488">
    <property type="component" value="Unassembled WGS sequence"/>
</dbReference>
<comment type="caution">
    <text evidence="2">The sequence shown here is derived from an EMBL/GenBank/DDBJ whole genome shotgun (WGS) entry which is preliminary data.</text>
</comment>
<dbReference type="GO" id="GO:0005975">
    <property type="term" value="P:carbohydrate metabolic process"/>
    <property type="evidence" value="ECO:0007669"/>
    <property type="project" value="InterPro"/>
</dbReference>
<dbReference type="GO" id="GO:0016787">
    <property type="term" value="F:hydrolase activity"/>
    <property type="evidence" value="ECO:0007669"/>
    <property type="project" value="UniProtKB-KW"/>
</dbReference>
<dbReference type="Pfam" id="PF07470">
    <property type="entry name" value="Glyco_hydro_88"/>
    <property type="match status" value="1"/>
</dbReference>
<gene>
    <name evidence="2" type="ORF">FA048_03935</name>
</gene>
<evidence type="ECO:0000313" key="2">
    <source>
        <dbReference type="EMBL" id="TKC12779.1"/>
    </source>
</evidence>
<evidence type="ECO:0000313" key="3">
    <source>
        <dbReference type="Proteomes" id="UP000309488"/>
    </source>
</evidence>
<dbReference type="PANTHER" id="PTHR33886:SF8">
    <property type="entry name" value="UNSATURATED RHAMNOGALACTURONAN HYDROLASE (EUROFUNG)"/>
    <property type="match status" value="1"/>
</dbReference>
<dbReference type="InterPro" id="IPR010905">
    <property type="entry name" value="Glyco_hydro_88"/>
</dbReference>
<dbReference type="RefSeq" id="WP_136838903.1">
    <property type="nucleotide sequence ID" value="NZ_SWBR01000001.1"/>
</dbReference>
<dbReference type="EMBL" id="SWBR01000001">
    <property type="protein sequence ID" value="TKC12779.1"/>
    <property type="molecule type" value="Genomic_DNA"/>
</dbReference>
<dbReference type="Gene3D" id="1.50.10.10">
    <property type="match status" value="1"/>
</dbReference>
<dbReference type="OrthoDB" id="9807186at2"/>
<dbReference type="InterPro" id="IPR012341">
    <property type="entry name" value="6hp_glycosidase-like_sf"/>
</dbReference>
<keyword evidence="1 2" id="KW-0378">Hydrolase</keyword>
<proteinExistence type="predicted"/>
<dbReference type="InterPro" id="IPR052043">
    <property type="entry name" value="PolySaccharide_Degr_Enz"/>
</dbReference>
<dbReference type="SUPFAM" id="SSF48208">
    <property type="entry name" value="Six-hairpin glycosidases"/>
    <property type="match status" value="1"/>
</dbReference>
<name>A0A4U1CYN5_9SPHI</name>
<protein>
    <submittedName>
        <fullName evidence="2">Glycosyl hydrolase</fullName>
    </submittedName>
</protein>
<organism evidence="2 3">
    <name type="scientific">Pedobacter polaris</name>
    <dbReference type="NCBI Taxonomy" id="2571273"/>
    <lineage>
        <taxon>Bacteria</taxon>
        <taxon>Pseudomonadati</taxon>
        <taxon>Bacteroidota</taxon>
        <taxon>Sphingobacteriia</taxon>
        <taxon>Sphingobacteriales</taxon>
        <taxon>Sphingobacteriaceae</taxon>
        <taxon>Pedobacter</taxon>
    </lineage>
</organism>
<dbReference type="InterPro" id="IPR008928">
    <property type="entry name" value="6-hairpin_glycosidase_sf"/>
</dbReference>
<reference evidence="2 3" key="1">
    <citation type="submission" date="2019-04" db="EMBL/GenBank/DDBJ databases">
        <title>Pedobacter sp. RP-3-22 sp. nov., isolated from Arctic soil.</title>
        <authorList>
            <person name="Dahal R.H."/>
            <person name="Kim D.-U."/>
        </authorList>
    </citation>
    <scope>NUCLEOTIDE SEQUENCE [LARGE SCALE GENOMIC DNA]</scope>
    <source>
        <strain evidence="2 3">RP-3-22</strain>
    </source>
</reference>